<dbReference type="STRING" id="993615.L2GNS3"/>
<evidence type="ECO:0000313" key="2">
    <source>
        <dbReference type="EMBL" id="ELA41972.1"/>
    </source>
</evidence>
<dbReference type="GeneID" id="19881701"/>
<accession>L2GNS3</accession>
<dbReference type="InParanoid" id="L2GNS3"/>
<dbReference type="Proteomes" id="UP000011082">
    <property type="component" value="Unassembled WGS sequence"/>
</dbReference>
<sequence>MILEKTRSLSNDDIFRTVELIIEGIKAYVGSSLLKHSKTKSMSNKLNNFIISRVDEDAQSCIQGFLMYRVEREYCILYEIHVAKDKRSCGIGSKLMEELFRDQKGKLLILFVHKRNARAQKFYLSKGFQFHDIQANERCYEMFKQN</sequence>
<gene>
    <name evidence="2" type="ORF">VICG_00989</name>
</gene>
<dbReference type="OMA" id="ANERCYE"/>
<protein>
    <recommendedName>
        <fullName evidence="1">N-acetyltransferase domain-containing protein</fullName>
    </recommendedName>
</protein>
<dbReference type="EMBL" id="JH370136">
    <property type="protein sequence ID" value="ELA41972.1"/>
    <property type="molecule type" value="Genomic_DNA"/>
</dbReference>
<dbReference type="CDD" id="cd04301">
    <property type="entry name" value="NAT_SF"/>
    <property type="match status" value="1"/>
</dbReference>
<reference evidence="3" key="1">
    <citation type="submission" date="2011-05" db="EMBL/GenBank/DDBJ databases">
        <title>The genome sequence of Vittaforma corneae strain ATCC 50505.</title>
        <authorList>
            <consortium name="The Broad Institute Genome Sequencing Platform"/>
            <person name="Cuomo C."/>
            <person name="Didier E."/>
            <person name="Bowers L."/>
            <person name="Young S.K."/>
            <person name="Zeng Q."/>
            <person name="Gargeya S."/>
            <person name="Fitzgerald M."/>
            <person name="Haas B."/>
            <person name="Abouelleil A."/>
            <person name="Alvarado L."/>
            <person name="Arachchi H.M."/>
            <person name="Berlin A."/>
            <person name="Chapman S.B."/>
            <person name="Gearin G."/>
            <person name="Goldberg J."/>
            <person name="Griggs A."/>
            <person name="Gujja S."/>
            <person name="Hansen M."/>
            <person name="Heiman D."/>
            <person name="Howarth C."/>
            <person name="Larimer J."/>
            <person name="Lui A."/>
            <person name="MacDonald P.J.P."/>
            <person name="McCowen C."/>
            <person name="Montmayeur A."/>
            <person name="Murphy C."/>
            <person name="Neiman D."/>
            <person name="Pearson M."/>
            <person name="Priest M."/>
            <person name="Roberts A."/>
            <person name="Saif S."/>
            <person name="Shea T."/>
            <person name="Sisk P."/>
            <person name="Stolte C."/>
            <person name="Sykes S."/>
            <person name="Wortman J."/>
            <person name="Nusbaum C."/>
            <person name="Birren B."/>
        </authorList>
    </citation>
    <scope>NUCLEOTIDE SEQUENCE [LARGE SCALE GENOMIC DNA]</scope>
    <source>
        <strain evidence="3">ATCC 50505</strain>
    </source>
</reference>
<proteinExistence type="predicted"/>
<feature type="domain" description="N-acetyltransferase" evidence="1">
    <location>
        <begin position="4"/>
        <end position="146"/>
    </location>
</feature>
<dbReference type="OrthoDB" id="2194372at2759"/>
<dbReference type="Gene3D" id="3.40.630.30">
    <property type="match status" value="1"/>
</dbReference>
<evidence type="ECO:0000313" key="3">
    <source>
        <dbReference type="Proteomes" id="UP000011082"/>
    </source>
</evidence>
<keyword evidence="3" id="KW-1185">Reference proteome</keyword>
<dbReference type="PROSITE" id="PS51186">
    <property type="entry name" value="GNAT"/>
    <property type="match status" value="1"/>
</dbReference>
<dbReference type="Pfam" id="PF13508">
    <property type="entry name" value="Acetyltransf_7"/>
    <property type="match status" value="1"/>
</dbReference>
<dbReference type="HOGENOM" id="CLU_1778908_0_0_1"/>
<dbReference type="InterPro" id="IPR000182">
    <property type="entry name" value="GNAT_dom"/>
</dbReference>
<dbReference type="InterPro" id="IPR016181">
    <property type="entry name" value="Acyl_CoA_acyltransferase"/>
</dbReference>
<dbReference type="AlphaFoldDB" id="L2GNS3"/>
<name>L2GNS3_VITCO</name>
<evidence type="ECO:0000259" key="1">
    <source>
        <dbReference type="PROSITE" id="PS51186"/>
    </source>
</evidence>
<dbReference type="SUPFAM" id="SSF55729">
    <property type="entry name" value="Acyl-CoA N-acyltransferases (Nat)"/>
    <property type="match status" value="1"/>
</dbReference>
<dbReference type="VEuPathDB" id="MicrosporidiaDB:VICG_00989"/>
<dbReference type="GO" id="GO:0016747">
    <property type="term" value="F:acyltransferase activity, transferring groups other than amino-acyl groups"/>
    <property type="evidence" value="ECO:0007669"/>
    <property type="project" value="InterPro"/>
</dbReference>
<organism evidence="2 3">
    <name type="scientific">Vittaforma corneae (strain ATCC 50505)</name>
    <name type="common">Microsporidian parasite</name>
    <name type="synonym">Nosema corneum</name>
    <dbReference type="NCBI Taxonomy" id="993615"/>
    <lineage>
        <taxon>Eukaryota</taxon>
        <taxon>Fungi</taxon>
        <taxon>Fungi incertae sedis</taxon>
        <taxon>Microsporidia</taxon>
        <taxon>Nosematidae</taxon>
        <taxon>Vittaforma</taxon>
    </lineage>
</organism>
<dbReference type="RefSeq" id="XP_007604436.1">
    <property type="nucleotide sequence ID" value="XM_007604374.1"/>
</dbReference>